<organism evidence="1 2">
    <name type="scientific">Tuber magnatum</name>
    <name type="common">white Piedmont truffle</name>
    <dbReference type="NCBI Taxonomy" id="42249"/>
    <lineage>
        <taxon>Eukaryota</taxon>
        <taxon>Fungi</taxon>
        <taxon>Dikarya</taxon>
        <taxon>Ascomycota</taxon>
        <taxon>Pezizomycotina</taxon>
        <taxon>Pezizomycetes</taxon>
        <taxon>Pezizales</taxon>
        <taxon>Tuberaceae</taxon>
        <taxon>Tuber</taxon>
    </lineage>
</organism>
<evidence type="ECO:0000313" key="2">
    <source>
        <dbReference type="Proteomes" id="UP000246991"/>
    </source>
</evidence>
<comment type="caution">
    <text evidence="1">The sequence shown here is derived from an EMBL/GenBank/DDBJ whole genome shotgun (WGS) entry which is preliminary data.</text>
</comment>
<dbReference type="Proteomes" id="UP000246991">
    <property type="component" value="Unassembled WGS sequence"/>
</dbReference>
<gene>
    <name evidence="1" type="ORF">C7212DRAFT_325494</name>
</gene>
<reference evidence="1 2" key="1">
    <citation type="submission" date="2018-03" db="EMBL/GenBank/DDBJ databases">
        <title>Genomes of Pezizomycetes fungi and the evolution of truffles.</title>
        <authorList>
            <person name="Murat C."/>
            <person name="Payen T."/>
            <person name="Noel B."/>
            <person name="Kuo A."/>
            <person name="Martin F.M."/>
        </authorList>
    </citation>
    <scope>NUCLEOTIDE SEQUENCE [LARGE SCALE GENOMIC DNA]</scope>
    <source>
        <strain evidence="1">091103-1</strain>
    </source>
</reference>
<feature type="non-terminal residue" evidence="1">
    <location>
        <position position="1"/>
    </location>
</feature>
<dbReference type="AlphaFoldDB" id="A0A317SMC3"/>
<name>A0A317SMC3_9PEZI</name>
<dbReference type="EMBL" id="PYWC01000044">
    <property type="protein sequence ID" value="PWW75612.1"/>
    <property type="molecule type" value="Genomic_DNA"/>
</dbReference>
<evidence type="ECO:0000313" key="1">
    <source>
        <dbReference type="EMBL" id="PWW75612.1"/>
    </source>
</evidence>
<protein>
    <submittedName>
        <fullName evidence="1">Uncharacterized protein</fullName>
    </submittedName>
</protein>
<accession>A0A317SMC3</accession>
<keyword evidence="2" id="KW-1185">Reference proteome</keyword>
<proteinExistence type="predicted"/>
<sequence>ISLERYSTPFGTDSCLHSLPFIVWSFPSLSLCLPVFSHSLFPSLQFSPVHPSRPSCVALVIAPTRALAAHCILPLASHYTAYNPLPVVSEWLLAGCEGGFLRRRNRTQQHPHPSPSSLSHLRWLVGKPAGSTAIYLSG</sequence>